<feature type="domain" description="GOLD" evidence="10">
    <location>
        <begin position="43"/>
        <end position="137"/>
    </location>
</feature>
<dbReference type="STRING" id="691883.A0A058Z7V8"/>
<sequence length="238" mass="26595">MSAPSPRSAGLALLVGLLALLGMLTLAPRPTSALHFYLEQSTPRCFLEDLPGQTLVLGDAELRVYEGTRLLENHDFNAALEVKEKFSGHTIYSSNLGSRGTFAFTTVEPGEHLICFRSSYASWRSNARSRLDFTMTIGEATLEDADPNSQLVNSGDDAAIVDRVNNLRASLRRMNVRIADIRRAQSYQRVQEASFRDASERVNSRVAWFLIVQIVVFVGVALWQMAHLRSFFTTRRVV</sequence>
<dbReference type="GeneID" id="20527420"/>
<keyword evidence="3 7" id="KW-0812">Transmembrane</keyword>
<dbReference type="eggNOG" id="KOG1690">
    <property type="taxonomic scope" value="Eukaryota"/>
</dbReference>
<dbReference type="Pfam" id="PF01105">
    <property type="entry name" value="EMP24_GP25L"/>
    <property type="match status" value="1"/>
</dbReference>
<accession>A0A058Z7V8</accession>
<gene>
    <name evidence="11" type="ORF">H696_02695</name>
</gene>
<keyword evidence="5 8" id="KW-1133">Transmembrane helix</keyword>
<keyword evidence="4 9" id="KW-0732">Signal</keyword>
<name>A0A058Z7V8_FONAL</name>
<dbReference type="EMBL" id="KB932204">
    <property type="protein sequence ID" value="KCV70365.1"/>
    <property type="molecule type" value="Genomic_DNA"/>
</dbReference>
<keyword evidence="6 8" id="KW-0472">Membrane</keyword>
<evidence type="ECO:0000256" key="6">
    <source>
        <dbReference type="ARBA" id="ARBA00023136"/>
    </source>
</evidence>
<evidence type="ECO:0000256" key="3">
    <source>
        <dbReference type="ARBA" id="ARBA00022692"/>
    </source>
</evidence>
<evidence type="ECO:0000256" key="9">
    <source>
        <dbReference type="SAM" id="SignalP"/>
    </source>
</evidence>
<feature type="chain" id="PRO_5001566188" description="GOLD domain-containing protein" evidence="9">
    <location>
        <begin position="34"/>
        <end position="238"/>
    </location>
</feature>
<keyword evidence="12" id="KW-1185">Reference proteome</keyword>
<dbReference type="OrthoDB" id="3427at2759"/>
<proteinExistence type="inferred from homology"/>
<evidence type="ECO:0000256" key="7">
    <source>
        <dbReference type="RuleBase" id="RU003827"/>
    </source>
</evidence>
<evidence type="ECO:0000256" key="5">
    <source>
        <dbReference type="ARBA" id="ARBA00022989"/>
    </source>
</evidence>
<feature type="non-terminal residue" evidence="11">
    <location>
        <position position="1"/>
    </location>
</feature>
<evidence type="ECO:0000256" key="2">
    <source>
        <dbReference type="ARBA" id="ARBA00007104"/>
    </source>
</evidence>
<evidence type="ECO:0000256" key="1">
    <source>
        <dbReference type="ARBA" id="ARBA00004479"/>
    </source>
</evidence>
<comment type="subcellular location">
    <subcellularLocation>
        <location evidence="1 7">Membrane</location>
        <topology evidence="1 7">Single-pass type I membrane protein</topology>
    </subcellularLocation>
</comment>
<dbReference type="InterPro" id="IPR009038">
    <property type="entry name" value="GOLD_dom"/>
</dbReference>
<feature type="transmembrane region" description="Helical" evidence="8">
    <location>
        <begin position="206"/>
        <end position="226"/>
    </location>
</feature>
<reference evidence="11" key="1">
    <citation type="submission" date="2013-04" db="EMBL/GenBank/DDBJ databases">
        <title>The Genome Sequence of Fonticula alba ATCC 38817.</title>
        <authorList>
            <consortium name="The Broad Institute Genomics Platform"/>
            <person name="Russ C."/>
            <person name="Cuomo C."/>
            <person name="Burger G."/>
            <person name="Gray M.W."/>
            <person name="Holland P.W.H."/>
            <person name="King N."/>
            <person name="Lang F.B.F."/>
            <person name="Roger A.J."/>
            <person name="Ruiz-Trillo I."/>
            <person name="Brown M."/>
            <person name="Walker B."/>
            <person name="Young S."/>
            <person name="Zeng Q."/>
            <person name="Gargeya S."/>
            <person name="Fitzgerald M."/>
            <person name="Haas B."/>
            <person name="Abouelleil A."/>
            <person name="Allen A.W."/>
            <person name="Alvarado L."/>
            <person name="Arachchi H.M."/>
            <person name="Berlin A.M."/>
            <person name="Chapman S.B."/>
            <person name="Gainer-Dewar J."/>
            <person name="Goldberg J."/>
            <person name="Griggs A."/>
            <person name="Gujja S."/>
            <person name="Hansen M."/>
            <person name="Howarth C."/>
            <person name="Imamovic A."/>
            <person name="Ireland A."/>
            <person name="Larimer J."/>
            <person name="McCowan C."/>
            <person name="Murphy C."/>
            <person name="Pearson M."/>
            <person name="Poon T.W."/>
            <person name="Priest M."/>
            <person name="Roberts A."/>
            <person name="Saif S."/>
            <person name="Shea T."/>
            <person name="Sisk P."/>
            <person name="Sykes S."/>
            <person name="Wortman J."/>
            <person name="Nusbaum C."/>
            <person name="Birren B."/>
        </authorList>
    </citation>
    <scope>NUCLEOTIDE SEQUENCE [LARGE SCALE GENOMIC DNA]</scope>
    <source>
        <strain evidence="11">ATCC 38817</strain>
    </source>
</reference>
<evidence type="ECO:0000256" key="8">
    <source>
        <dbReference type="SAM" id="Phobius"/>
    </source>
</evidence>
<dbReference type="GO" id="GO:0016020">
    <property type="term" value="C:membrane"/>
    <property type="evidence" value="ECO:0007669"/>
    <property type="project" value="UniProtKB-SubCell"/>
</dbReference>
<evidence type="ECO:0000256" key="4">
    <source>
        <dbReference type="ARBA" id="ARBA00022729"/>
    </source>
</evidence>
<dbReference type="PANTHER" id="PTHR22811">
    <property type="entry name" value="TRANSMEMBRANE EMP24 DOMAIN-CONTAINING PROTEIN"/>
    <property type="match status" value="1"/>
</dbReference>
<dbReference type="PROSITE" id="PS50866">
    <property type="entry name" value="GOLD"/>
    <property type="match status" value="1"/>
</dbReference>
<evidence type="ECO:0000313" key="11">
    <source>
        <dbReference type="EMBL" id="KCV70365.1"/>
    </source>
</evidence>
<comment type="similarity">
    <text evidence="2 7">Belongs to the EMP24/GP25L family.</text>
</comment>
<dbReference type="Proteomes" id="UP000030693">
    <property type="component" value="Unassembled WGS sequence"/>
</dbReference>
<dbReference type="RefSeq" id="XP_009494881.1">
    <property type="nucleotide sequence ID" value="XM_009496606.1"/>
</dbReference>
<feature type="signal peptide" evidence="9">
    <location>
        <begin position="1"/>
        <end position="33"/>
    </location>
</feature>
<protein>
    <recommendedName>
        <fullName evidence="10">GOLD domain-containing protein</fullName>
    </recommendedName>
</protein>
<organism evidence="11">
    <name type="scientific">Fonticula alba</name>
    <name type="common">Slime mold</name>
    <dbReference type="NCBI Taxonomy" id="691883"/>
    <lineage>
        <taxon>Eukaryota</taxon>
        <taxon>Rotosphaerida</taxon>
        <taxon>Fonticulaceae</taxon>
        <taxon>Fonticula</taxon>
    </lineage>
</organism>
<dbReference type="InterPro" id="IPR015720">
    <property type="entry name" value="Emp24-like"/>
</dbReference>
<evidence type="ECO:0000313" key="12">
    <source>
        <dbReference type="Proteomes" id="UP000030693"/>
    </source>
</evidence>
<dbReference type="AlphaFoldDB" id="A0A058Z7V8"/>
<evidence type="ECO:0000259" key="10">
    <source>
        <dbReference type="PROSITE" id="PS50866"/>
    </source>
</evidence>
<dbReference type="SMART" id="SM01190">
    <property type="entry name" value="EMP24_GP25L"/>
    <property type="match status" value="1"/>
</dbReference>